<sequence length="431" mass="48972">MTSESWLVPQSLKGGPILKHQKYWSTRNGHVRSGKTVAGSPEMTDSPTQRPQNSTKIPVEIVSEEEMALIEAAFSLATRSSVPPVSSAQFQRNARSIRSITLLSKRSFSRCSDAGVAGDIEDSCGDLGSTQKRNRVPQSLLHRFRARRGLSVTDITATEWCEKQMEFFLTIGKPKATKAMKAGSARHAVLEKEVVKREKLDVESVEDTWAIKIINFIVGAKQLLFDGLTRELPLIGFTDGVWMVGVIDEIRMVVTESKRNPTLVETKTRSKATLPSEPQQRNGRLQLMCYKYLWDSLLADKFPSRKFFDFFSLNPNRLLSQDIRDSTSKSGFPAETLDDLVRCLQNTCLMLPPTHEQLLLRYEFQEDHSLLREHQFAYDSDWIRDSIKRSLEFWRGEREPSCTSDEERWKCRFCQYASTCPMNGSAEGTPN</sequence>
<protein>
    <recommendedName>
        <fullName evidence="5">Exonuclease V</fullName>
    </recommendedName>
</protein>
<evidence type="ECO:0000313" key="3">
    <source>
        <dbReference type="EMBL" id="KAK3036839.1"/>
    </source>
</evidence>
<gene>
    <name evidence="3" type="ORF">RJ639_031317</name>
</gene>
<dbReference type="Proteomes" id="UP001188597">
    <property type="component" value="Unassembled WGS sequence"/>
</dbReference>
<dbReference type="AlphaFoldDB" id="A0AA89BB46"/>
<evidence type="ECO:0008006" key="5">
    <source>
        <dbReference type="Google" id="ProtNLM"/>
    </source>
</evidence>
<proteinExistence type="inferred from homology"/>
<dbReference type="Gene3D" id="3.90.320.10">
    <property type="match status" value="1"/>
</dbReference>
<comment type="caution">
    <text evidence="3">The sequence shown here is derived from an EMBL/GenBank/DDBJ whole genome shotgun (WGS) entry which is preliminary data.</text>
</comment>
<dbReference type="GO" id="GO:0045145">
    <property type="term" value="F:single-stranded DNA 5'-3' DNA exonuclease activity"/>
    <property type="evidence" value="ECO:0007669"/>
    <property type="project" value="InterPro"/>
</dbReference>
<dbReference type="InterPro" id="IPR011604">
    <property type="entry name" value="PDDEXK-like_dom_sf"/>
</dbReference>
<dbReference type="PANTHER" id="PTHR14464">
    <property type="entry name" value="EXONUCLEASE V"/>
    <property type="match status" value="1"/>
</dbReference>
<evidence type="ECO:0000256" key="2">
    <source>
        <dbReference type="SAM" id="MobiDB-lite"/>
    </source>
</evidence>
<feature type="compositionally biased region" description="Polar residues" evidence="2">
    <location>
        <begin position="43"/>
        <end position="54"/>
    </location>
</feature>
<comment type="similarity">
    <text evidence="1">Belongs to the EXO5 family.</text>
</comment>
<feature type="region of interest" description="Disordered" evidence="2">
    <location>
        <begin position="29"/>
        <end position="54"/>
    </location>
</feature>
<dbReference type="EMBL" id="JAVXUP010000136">
    <property type="protein sequence ID" value="KAK3036839.1"/>
    <property type="molecule type" value="Genomic_DNA"/>
</dbReference>
<evidence type="ECO:0000256" key="1">
    <source>
        <dbReference type="ARBA" id="ARBA00009797"/>
    </source>
</evidence>
<dbReference type="InterPro" id="IPR019190">
    <property type="entry name" value="EXOV"/>
</dbReference>
<dbReference type="PANTHER" id="PTHR14464:SF4">
    <property type="entry name" value="EXONUCLEASE V"/>
    <property type="match status" value="1"/>
</dbReference>
<name>A0AA89BB46_9ASTE</name>
<evidence type="ECO:0000313" key="4">
    <source>
        <dbReference type="Proteomes" id="UP001188597"/>
    </source>
</evidence>
<organism evidence="3 4">
    <name type="scientific">Escallonia herrerae</name>
    <dbReference type="NCBI Taxonomy" id="1293975"/>
    <lineage>
        <taxon>Eukaryota</taxon>
        <taxon>Viridiplantae</taxon>
        <taxon>Streptophyta</taxon>
        <taxon>Embryophyta</taxon>
        <taxon>Tracheophyta</taxon>
        <taxon>Spermatophyta</taxon>
        <taxon>Magnoliopsida</taxon>
        <taxon>eudicotyledons</taxon>
        <taxon>Gunneridae</taxon>
        <taxon>Pentapetalae</taxon>
        <taxon>asterids</taxon>
        <taxon>campanulids</taxon>
        <taxon>Escalloniales</taxon>
        <taxon>Escalloniaceae</taxon>
        <taxon>Escallonia</taxon>
    </lineage>
</organism>
<dbReference type="GO" id="GO:0036297">
    <property type="term" value="P:interstrand cross-link repair"/>
    <property type="evidence" value="ECO:0007669"/>
    <property type="project" value="TreeGrafter"/>
</dbReference>
<reference evidence="3" key="1">
    <citation type="submission" date="2022-12" db="EMBL/GenBank/DDBJ databases">
        <title>Draft genome assemblies for two species of Escallonia (Escalloniales).</title>
        <authorList>
            <person name="Chanderbali A."/>
            <person name="Dervinis C."/>
            <person name="Anghel I."/>
            <person name="Soltis D."/>
            <person name="Soltis P."/>
            <person name="Zapata F."/>
        </authorList>
    </citation>
    <scope>NUCLEOTIDE SEQUENCE</scope>
    <source>
        <strain evidence="3">UCBG64.0493</strain>
        <tissue evidence="3">Leaf</tissue>
    </source>
</reference>
<keyword evidence="4" id="KW-1185">Reference proteome</keyword>
<dbReference type="GO" id="GO:0005634">
    <property type="term" value="C:nucleus"/>
    <property type="evidence" value="ECO:0007669"/>
    <property type="project" value="TreeGrafter"/>
</dbReference>
<dbReference type="Pfam" id="PF09810">
    <property type="entry name" value="Exo5"/>
    <property type="match status" value="3"/>
</dbReference>
<accession>A0AA89BB46</accession>